<evidence type="ECO:0000256" key="2">
    <source>
        <dbReference type="ARBA" id="ARBA00022692"/>
    </source>
</evidence>
<sequence length="152" mass="17215">MKKQRILLTITALLFMLFLYAGLEKILELKAFAKDMSNQTLPQQWVPLLTYGIPTSEVFTALLLCTERTRKWGLCSSLLLMMGFTTYVGMVVMNLFTRKPCGCGELLQKLSWTQHLVFNIVFTLLVLLGIYINRQLTKKDTTASATIRVAAS</sequence>
<accession>A0A5P2G565</accession>
<keyword evidence="2 5" id="KW-0812">Transmembrane</keyword>
<feature type="transmembrane region" description="Helical" evidence="5">
    <location>
        <begin position="77"/>
        <end position="96"/>
    </location>
</feature>
<dbReference type="OrthoDB" id="680026at2"/>
<dbReference type="KEGG" id="arac:E0W69_017320"/>
<feature type="transmembrane region" description="Helical" evidence="5">
    <location>
        <begin position="45"/>
        <end position="65"/>
    </location>
</feature>
<dbReference type="GO" id="GO:0016020">
    <property type="term" value="C:membrane"/>
    <property type="evidence" value="ECO:0007669"/>
    <property type="project" value="UniProtKB-SubCell"/>
</dbReference>
<gene>
    <name evidence="7" type="ORF">E0W69_017320</name>
</gene>
<dbReference type="RefSeq" id="WP_131331320.1">
    <property type="nucleotide sequence ID" value="NZ_CP044016.1"/>
</dbReference>
<dbReference type="GO" id="GO:0030416">
    <property type="term" value="P:methylamine metabolic process"/>
    <property type="evidence" value="ECO:0007669"/>
    <property type="project" value="InterPro"/>
</dbReference>
<dbReference type="Pfam" id="PF07291">
    <property type="entry name" value="MauE"/>
    <property type="match status" value="1"/>
</dbReference>
<evidence type="ECO:0000313" key="8">
    <source>
        <dbReference type="Proteomes" id="UP000292424"/>
    </source>
</evidence>
<evidence type="ECO:0000313" key="7">
    <source>
        <dbReference type="EMBL" id="QES90337.1"/>
    </source>
</evidence>
<name>A0A5P2G565_9BACT</name>
<evidence type="ECO:0000256" key="3">
    <source>
        <dbReference type="ARBA" id="ARBA00022989"/>
    </source>
</evidence>
<keyword evidence="3 5" id="KW-1133">Transmembrane helix</keyword>
<protein>
    <recommendedName>
        <fullName evidence="6">Methylamine utilisation protein MauE domain-containing protein</fullName>
    </recommendedName>
</protein>
<evidence type="ECO:0000256" key="1">
    <source>
        <dbReference type="ARBA" id="ARBA00004141"/>
    </source>
</evidence>
<keyword evidence="8" id="KW-1185">Reference proteome</keyword>
<evidence type="ECO:0000256" key="5">
    <source>
        <dbReference type="SAM" id="Phobius"/>
    </source>
</evidence>
<evidence type="ECO:0000259" key="6">
    <source>
        <dbReference type="Pfam" id="PF07291"/>
    </source>
</evidence>
<feature type="transmembrane region" description="Helical" evidence="5">
    <location>
        <begin position="116"/>
        <end position="132"/>
    </location>
</feature>
<feature type="domain" description="Methylamine utilisation protein MauE" evidence="6">
    <location>
        <begin position="4"/>
        <end position="131"/>
    </location>
</feature>
<dbReference type="EMBL" id="CP044016">
    <property type="protein sequence ID" value="QES90337.1"/>
    <property type="molecule type" value="Genomic_DNA"/>
</dbReference>
<evidence type="ECO:0000256" key="4">
    <source>
        <dbReference type="ARBA" id="ARBA00023136"/>
    </source>
</evidence>
<comment type="subcellular location">
    <subcellularLocation>
        <location evidence="1">Membrane</location>
        <topology evidence="1">Multi-pass membrane protein</topology>
    </subcellularLocation>
</comment>
<dbReference type="Proteomes" id="UP000292424">
    <property type="component" value="Chromosome"/>
</dbReference>
<organism evidence="7 8">
    <name type="scientific">Rhizosphaericola mali</name>
    <dbReference type="NCBI Taxonomy" id="2545455"/>
    <lineage>
        <taxon>Bacteria</taxon>
        <taxon>Pseudomonadati</taxon>
        <taxon>Bacteroidota</taxon>
        <taxon>Chitinophagia</taxon>
        <taxon>Chitinophagales</taxon>
        <taxon>Chitinophagaceae</taxon>
        <taxon>Rhizosphaericola</taxon>
    </lineage>
</organism>
<dbReference type="InterPro" id="IPR009908">
    <property type="entry name" value="Methylamine_util_MauE"/>
</dbReference>
<proteinExistence type="predicted"/>
<dbReference type="AlphaFoldDB" id="A0A5P2G565"/>
<keyword evidence="4 5" id="KW-0472">Membrane</keyword>
<reference evidence="7 8" key="1">
    <citation type="submission" date="2019-09" db="EMBL/GenBank/DDBJ databases">
        <title>Complete genome sequence of Arachidicoccus sp. B3-10 isolated from apple orchard soil.</title>
        <authorList>
            <person name="Kim H.S."/>
            <person name="Han K.-I."/>
            <person name="Suh M.K."/>
            <person name="Lee K.C."/>
            <person name="Eom M.K."/>
            <person name="Kim J.-S."/>
            <person name="Kang S.W."/>
            <person name="Sin Y."/>
            <person name="Lee J.-S."/>
        </authorList>
    </citation>
    <scope>NUCLEOTIDE SEQUENCE [LARGE SCALE GENOMIC DNA]</scope>
    <source>
        <strain evidence="7 8">B3-10</strain>
    </source>
</reference>